<reference evidence="2 3" key="1">
    <citation type="journal article" date="2018" name="Front. Microbiol.">
        <title>Genome-Based Analysis Reveals the Taxonomy and Diversity of the Family Idiomarinaceae.</title>
        <authorList>
            <person name="Liu Y."/>
            <person name="Lai Q."/>
            <person name="Shao Z."/>
        </authorList>
    </citation>
    <scope>NUCLEOTIDE SEQUENCE [LARGE SCALE GENOMIC DNA]</scope>
    <source>
        <strain evidence="2 3">GBSy1</strain>
    </source>
</reference>
<gene>
    <name evidence="2" type="ORF">CWE12_12915</name>
</gene>
<evidence type="ECO:0000313" key="2">
    <source>
        <dbReference type="EMBL" id="RUO28116.1"/>
    </source>
</evidence>
<organism evidence="2 3">
    <name type="scientific">Aliidiomarina sedimenti</name>
    <dbReference type="NCBI Taxonomy" id="1933879"/>
    <lineage>
        <taxon>Bacteria</taxon>
        <taxon>Pseudomonadati</taxon>
        <taxon>Pseudomonadota</taxon>
        <taxon>Gammaproteobacteria</taxon>
        <taxon>Alteromonadales</taxon>
        <taxon>Idiomarinaceae</taxon>
        <taxon>Aliidiomarina</taxon>
    </lineage>
</organism>
<name>A0ABY0BV32_9GAMM</name>
<keyword evidence="1" id="KW-1133">Transmembrane helix</keyword>
<keyword evidence="3" id="KW-1185">Reference proteome</keyword>
<proteinExistence type="predicted"/>
<accession>A0ABY0BV32</accession>
<keyword evidence="1" id="KW-0472">Membrane</keyword>
<dbReference type="EMBL" id="PIPN01000006">
    <property type="protein sequence ID" value="RUO28116.1"/>
    <property type="molecule type" value="Genomic_DNA"/>
</dbReference>
<comment type="caution">
    <text evidence="2">The sequence shown here is derived from an EMBL/GenBank/DDBJ whole genome shotgun (WGS) entry which is preliminary data.</text>
</comment>
<sequence length="99" mass="12053">MTSKRYTWKAFWLRNLKAYMPFTFMFLGMWNGVELGNFLKEYIEWWSMEGSGPPQQRWYRVLASFFLFLMLFGSFIDAISTWHYLKNPDEIPKEDDEVK</sequence>
<dbReference type="RefSeq" id="WP_126790122.1">
    <property type="nucleotide sequence ID" value="NZ_PIPN01000006.1"/>
</dbReference>
<protein>
    <submittedName>
        <fullName evidence="2">Uncharacterized protein</fullName>
    </submittedName>
</protein>
<keyword evidence="1" id="KW-0812">Transmembrane</keyword>
<feature type="transmembrane region" description="Helical" evidence="1">
    <location>
        <begin position="59"/>
        <end position="79"/>
    </location>
</feature>
<evidence type="ECO:0000313" key="3">
    <source>
        <dbReference type="Proteomes" id="UP000287410"/>
    </source>
</evidence>
<evidence type="ECO:0000256" key="1">
    <source>
        <dbReference type="SAM" id="Phobius"/>
    </source>
</evidence>
<dbReference type="Proteomes" id="UP000287410">
    <property type="component" value="Unassembled WGS sequence"/>
</dbReference>